<evidence type="ECO:0000256" key="1">
    <source>
        <dbReference type="SAM" id="Coils"/>
    </source>
</evidence>
<evidence type="ECO:0000313" key="4">
    <source>
        <dbReference type="EMBL" id="QJH97924.1"/>
    </source>
</evidence>
<accession>A0A6M3KJI9</accession>
<organism evidence="3">
    <name type="scientific">viral metagenome</name>
    <dbReference type="NCBI Taxonomy" id="1070528"/>
    <lineage>
        <taxon>unclassified sequences</taxon>
        <taxon>metagenomes</taxon>
        <taxon>organismal metagenomes</taxon>
    </lineage>
</organism>
<reference evidence="3" key="1">
    <citation type="submission" date="2020-03" db="EMBL/GenBank/DDBJ databases">
        <title>The deep terrestrial virosphere.</title>
        <authorList>
            <person name="Holmfeldt K."/>
            <person name="Nilsson E."/>
            <person name="Simone D."/>
            <person name="Lopez-Fernandez M."/>
            <person name="Wu X."/>
            <person name="de Brujin I."/>
            <person name="Lundin D."/>
            <person name="Andersson A."/>
            <person name="Bertilsson S."/>
            <person name="Dopson M."/>
        </authorList>
    </citation>
    <scope>NUCLEOTIDE SEQUENCE</scope>
    <source>
        <strain evidence="3">MM415A00479</strain>
        <strain evidence="2">MM415B01443</strain>
        <strain evidence="4">TM448B01123</strain>
    </source>
</reference>
<dbReference type="EMBL" id="MT142472">
    <property type="protein sequence ID" value="QJA81860.1"/>
    <property type="molecule type" value="Genomic_DNA"/>
</dbReference>
<sequence>MKAVFLKDIKNLNLRPEDRKALAAAAVDNKQAEEKKITRPDESVIKYLTDITKNSQASVESVAKFLAEILSEIRKAQSESDKTLKEIVQKQDRKPLNLDIKFVRDSSKLIESARITET</sequence>
<proteinExistence type="predicted"/>
<evidence type="ECO:0000313" key="3">
    <source>
        <dbReference type="EMBL" id="QJA81860.1"/>
    </source>
</evidence>
<gene>
    <name evidence="3" type="ORF">MM415A00479_0019</name>
    <name evidence="2" type="ORF">MM415B01443_0012</name>
    <name evidence="4" type="ORF">TM448B01123_0010</name>
</gene>
<feature type="coiled-coil region" evidence="1">
    <location>
        <begin position="66"/>
        <end position="93"/>
    </location>
</feature>
<name>A0A6M3KJI9_9ZZZZ</name>
<keyword evidence="1" id="KW-0175">Coiled coil</keyword>
<dbReference type="EMBL" id="MT144707">
    <property type="protein sequence ID" value="QJH97924.1"/>
    <property type="molecule type" value="Genomic_DNA"/>
</dbReference>
<dbReference type="AlphaFoldDB" id="A0A6M3KJI9"/>
<dbReference type="EMBL" id="MT141327">
    <property type="protein sequence ID" value="QJA58516.1"/>
    <property type="molecule type" value="Genomic_DNA"/>
</dbReference>
<evidence type="ECO:0000313" key="2">
    <source>
        <dbReference type="EMBL" id="QJA58516.1"/>
    </source>
</evidence>
<protein>
    <submittedName>
        <fullName evidence="3">Uncharacterized protein</fullName>
    </submittedName>
</protein>